<keyword evidence="1" id="KW-1277">Toxin-antitoxin system</keyword>
<dbReference type="GO" id="GO:0110001">
    <property type="term" value="C:toxin-antitoxin complex"/>
    <property type="evidence" value="ECO:0007669"/>
    <property type="project" value="InterPro"/>
</dbReference>
<evidence type="ECO:0000256" key="1">
    <source>
        <dbReference type="ARBA" id="ARBA00022649"/>
    </source>
</evidence>
<evidence type="ECO:0000313" key="4">
    <source>
        <dbReference type="EMBL" id="HDN84434.1"/>
    </source>
</evidence>
<dbReference type="AlphaFoldDB" id="A0A7V0MYK5"/>
<reference evidence="4" key="1">
    <citation type="journal article" date="2020" name="mSystems">
        <title>Genome- and Community-Level Interaction Insights into Carbon Utilization and Element Cycling Functions of Hydrothermarchaeota in Hydrothermal Sediment.</title>
        <authorList>
            <person name="Zhou Z."/>
            <person name="Liu Y."/>
            <person name="Xu W."/>
            <person name="Pan J."/>
            <person name="Luo Z.H."/>
            <person name="Li M."/>
        </authorList>
    </citation>
    <scope>NUCLEOTIDE SEQUENCE [LARGE SCALE GENOMIC DNA]</scope>
    <source>
        <strain evidence="4">HyVt-219</strain>
    </source>
</reference>
<keyword evidence="2" id="KW-0540">Nuclease</keyword>
<accession>A0A7V0MYK5</accession>
<proteinExistence type="predicted"/>
<organism evidence="4">
    <name type="scientific">Aerophobetes bacterium</name>
    <dbReference type="NCBI Taxonomy" id="2030807"/>
    <lineage>
        <taxon>Bacteria</taxon>
        <taxon>Candidatus Aerophobota</taxon>
    </lineage>
</organism>
<dbReference type="EMBL" id="DRBC01000096">
    <property type="protein sequence ID" value="HDN84434.1"/>
    <property type="molecule type" value="Genomic_DNA"/>
</dbReference>
<dbReference type="Proteomes" id="UP000885660">
    <property type="component" value="Unassembled WGS sequence"/>
</dbReference>
<dbReference type="Pfam" id="PF01934">
    <property type="entry name" value="HepT-like"/>
    <property type="match status" value="1"/>
</dbReference>
<dbReference type="InterPro" id="IPR008201">
    <property type="entry name" value="HepT-like"/>
</dbReference>
<evidence type="ECO:0000256" key="3">
    <source>
        <dbReference type="ARBA" id="ARBA00022801"/>
    </source>
</evidence>
<evidence type="ECO:0000256" key="2">
    <source>
        <dbReference type="ARBA" id="ARBA00022722"/>
    </source>
</evidence>
<keyword evidence="3" id="KW-0378">Hydrolase</keyword>
<dbReference type="GO" id="GO:0004540">
    <property type="term" value="F:RNA nuclease activity"/>
    <property type="evidence" value="ECO:0007669"/>
    <property type="project" value="InterPro"/>
</dbReference>
<dbReference type="GO" id="GO:0016787">
    <property type="term" value="F:hydrolase activity"/>
    <property type="evidence" value="ECO:0007669"/>
    <property type="project" value="UniProtKB-KW"/>
</dbReference>
<sequence>MRDVVIHEYFGLDLNLIWEVVQRDLPDLKQELLVVLKKFEKR</sequence>
<protein>
    <submittedName>
        <fullName evidence="4">DUF86 domain-containing protein</fullName>
    </submittedName>
</protein>
<gene>
    <name evidence="4" type="ORF">ENG47_01595</name>
</gene>
<name>A0A7V0MYK5_UNCAE</name>
<comment type="caution">
    <text evidence="4">The sequence shown here is derived from an EMBL/GenBank/DDBJ whole genome shotgun (WGS) entry which is preliminary data.</text>
</comment>